<dbReference type="InterPro" id="IPR027948">
    <property type="entry name" value="DUF4436"/>
</dbReference>
<keyword evidence="3" id="KW-1185">Reference proteome</keyword>
<accession>A0A5R9J971</accession>
<evidence type="ECO:0000256" key="1">
    <source>
        <dbReference type="SAM" id="Phobius"/>
    </source>
</evidence>
<gene>
    <name evidence="2" type="ORF">FE263_06585</name>
</gene>
<dbReference type="Pfam" id="PF14494">
    <property type="entry name" value="DUF4436"/>
    <property type="match status" value="1"/>
</dbReference>
<keyword evidence="1" id="KW-0472">Membrane</keyword>
<feature type="transmembrane region" description="Helical" evidence="1">
    <location>
        <begin position="12"/>
        <end position="32"/>
    </location>
</feature>
<feature type="transmembrane region" description="Helical" evidence="1">
    <location>
        <begin position="262"/>
        <end position="284"/>
    </location>
</feature>
<dbReference type="EMBL" id="VCDI01000002">
    <property type="protein sequence ID" value="TLU73097.1"/>
    <property type="molecule type" value="Genomic_DNA"/>
</dbReference>
<sequence length="301" mass="32914">MQTFHSLRVSRPLHLLAALAVALVTYVLLFLGSQRLDLPPERSFAAHPGPLRPVRLYLEVMSVDTVRDAMQVRLTVEPVAGPDGVASPDRNLVLLTTHDGLGERTEVHVHQPPPTTPIELDLYGGDISDYPLDRYRATLALRCFLVPSVPGNTPVALPITLIDWQRVLGYRLRTRIAIEADGRERIRFDIRRSEAFTAFALAGYAGMIVLAYSAASIGTLVYLRRRRPDPSLMSAVAAIVFALPALRGALPGFAPLGVFADLFVFLWAEVAAVCSLAIVVASWVHVEPERSRDVSAAAPPE</sequence>
<dbReference type="Proteomes" id="UP000305654">
    <property type="component" value="Unassembled WGS sequence"/>
</dbReference>
<keyword evidence="1" id="KW-1133">Transmembrane helix</keyword>
<comment type="caution">
    <text evidence="2">The sequence shown here is derived from an EMBL/GenBank/DDBJ whole genome shotgun (WGS) entry which is preliminary data.</text>
</comment>
<dbReference type="OrthoDB" id="8438075at2"/>
<keyword evidence="1" id="KW-0812">Transmembrane</keyword>
<reference evidence="2 3" key="1">
    <citation type="submission" date="2019-05" db="EMBL/GenBank/DDBJ databases">
        <authorList>
            <person name="Pankratov T."/>
            <person name="Grouzdev D."/>
        </authorList>
    </citation>
    <scope>NUCLEOTIDE SEQUENCE [LARGE SCALE GENOMIC DNA]</scope>
    <source>
        <strain evidence="2 3">KEBCLARHB70R</strain>
    </source>
</reference>
<feature type="transmembrane region" description="Helical" evidence="1">
    <location>
        <begin position="195"/>
        <end position="220"/>
    </location>
</feature>
<dbReference type="RefSeq" id="WP_138325170.1">
    <property type="nucleotide sequence ID" value="NZ_VCDI01000002.1"/>
</dbReference>
<organism evidence="2 3">
    <name type="scientific">Lichenicoccus roseus</name>
    <dbReference type="NCBI Taxonomy" id="2683649"/>
    <lineage>
        <taxon>Bacteria</taxon>
        <taxon>Pseudomonadati</taxon>
        <taxon>Pseudomonadota</taxon>
        <taxon>Alphaproteobacteria</taxon>
        <taxon>Acetobacterales</taxon>
        <taxon>Acetobacteraceae</taxon>
        <taxon>Lichenicoccus</taxon>
    </lineage>
</organism>
<evidence type="ECO:0000313" key="3">
    <source>
        <dbReference type="Proteomes" id="UP000305654"/>
    </source>
</evidence>
<dbReference type="AlphaFoldDB" id="A0A5R9J971"/>
<name>A0A5R9J971_9PROT</name>
<evidence type="ECO:0000313" key="2">
    <source>
        <dbReference type="EMBL" id="TLU73097.1"/>
    </source>
</evidence>
<feature type="transmembrane region" description="Helical" evidence="1">
    <location>
        <begin position="232"/>
        <end position="250"/>
    </location>
</feature>
<protein>
    <submittedName>
        <fullName evidence="2">DUF4436 domain-containing protein</fullName>
    </submittedName>
</protein>
<proteinExistence type="predicted"/>